<protein>
    <recommendedName>
        <fullName evidence="4">Lipoprotein</fullName>
    </recommendedName>
</protein>
<dbReference type="AlphaFoldDB" id="A0A432Z9X7"/>
<evidence type="ECO:0000256" key="1">
    <source>
        <dbReference type="SAM" id="SignalP"/>
    </source>
</evidence>
<comment type="caution">
    <text evidence="2">The sequence shown here is derived from an EMBL/GenBank/DDBJ whole genome shotgun (WGS) entry which is preliminary data.</text>
</comment>
<evidence type="ECO:0008006" key="4">
    <source>
        <dbReference type="Google" id="ProtNLM"/>
    </source>
</evidence>
<dbReference type="PROSITE" id="PS51257">
    <property type="entry name" value="PROKAR_LIPOPROTEIN"/>
    <property type="match status" value="1"/>
</dbReference>
<sequence>MLKKASVAAVVVASSVLAGCGSTPPIQAQEKTIVHEGKTFVFGGQYDKKRNELQLTVNGDAIMKGKFPPYTPTQNLNAKYQETDISSHCYFGSVLGNQGGVFGAVAGVIQSAKKSTGDKCEMKIEGQVVETLYF</sequence>
<keyword evidence="3" id="KW-1185">Reference proteome</keyword>
<accession>A0A432Z9X7</accession>
<dbReference type="RefSeq" id="WP_034728022.1">
    <property type="nucleotide sequence ID" value="NZ_PIQE01000001.1"/>
</dbReference>
<dbReference type="EMBL" id="PIQE01000001">
    <property type="protein sequence ID" value="RUO74182.1"/>
    <property type="molecule type" value="Genomic_DNA"/>
</dbReference>
<keyword evidence="1" id="KW-0732">Signal</keyword>
<dbReference type="Proteomes" id="UP000287022">
    <property type="component" value="Unassembled WGS sequence"/>
</dbReference>
<feature type="chain" id="PRO_5018998132" description="Lipoprotein" evidence="1">
    <location>
        <begin position="29"/>
        <end position="134"/>
    </location>
</feature>
<name>A0A432Z9X7_9GAMM</name>
<evidence type="ECO:0000313" key="2">
    <source>
        <dbReference type="EMBL" id="RUO74182.1"/>
    </source>
</evidence>
<feature type="signal peptide" evidence="1">
    <location>
        <begin position="1"/>
        <end position="28"/>
    </location>
</feature>
<reference evidence="3" key="1">
    <citation type="journal article" date="2018" name="Front. Microbiol.">
        <title>Genome-Based Analysis Reveals the Taxonomy and Diversity of the Family Idiomarinaceae.</title>
        <authorList>
            <person name="Liu Y."/>
            <person name="Lai Q."/>
            <person name="Shao Z."/>
        </authorList>
    </citation>
    <scope>NUCLEOTIDE SEQUENCE [LARGE SCALE GENOMIC DNA]</scope>
    <source>
        <strain evidence="3">c121</strain>
    </source>
</reference>
<proteinExistence type="predicted"/>
<evidence type="ECO:0000313" key="3">
    <source>
        <dbReference type="Proteomes" id="UP000287022"/>
    </source>
</evidence>
<gene>
    <name evidence="2" type="ORF">CWI80_02165</name>
</gene>
<organism evidence="2 3">
    <name type="scientific">Pseudidiomarina sediminum</name>
    <dbReference type="NCBI Taxonomy" id="431675"/>
    <lineage>
        <taxon>Bacteria</taxon>
        <taxon>Pseudomonadati</taxon>
        <taxon>Pseudomonadota</taxon>
        <taxon>Gammaproteobacteria</taxon>
        <taxon>Alteromonadales</taxon>
        <taxon>Idiomarinaceae</taxon>
        <taxon>Pseudidiomarina</taxon>
    </lineage>
</organism>